<comment type="caution">
    <text evidence="1">The sequence shown here is derived from an EMBL/GenBank/DDBJ whole genome shotgun (WGS) entry which is preliminary data.</text>
</comment>
<sequence>MFKSEGTFLKEFVVPPTLFRERRGPHPDWVEEAGSREKIERLPSITEFPFFQEESSTSTFVVPPTLFRERRGPHPDWVEEAGSR</sequence>
<keyword evidence="2" id="KW-1185">Reference proteome</keyword>
<dbReference type="Proteomes" id="UP000724686">
    <property type="component" value="Unassembled WGS sequence"/>
</dbReference>
<name>A0ABS2UE97_9LEPT</name>
<feature type="non-terminal residue" evidence="1">
    <location>
        <position position="84"/>
    </location>
</feature>
<gene>
    <name evidence="1" type="ORF">JWG45_08735</name>
</gene>
<protein>
    <submittedName>
        <fullName evidence="1">Uncharacterized protein</fullName>
    </submittedName>
</protein>
<reference evidence="1 2" key="1">
    <citation type="submission" date="2021-02" db="EMBL/GenBank/DDBJ databases">
        <title>Leptospira ainlahdjerensis sp. nov., Leptospira ainazelensis sp. nov., Leptospira abararensis sp. nov. and Leptospira chreensis sp. nov., four new species isolated from water sources in Algeria.</title>
        <authorList>
            <person name="Amara Korba A."/>
            <person name="Kainiu M."/>
            <person name="Vincent A.T."/>
            <person name="Mariet J.-F."/>
            <person name="Veyrier F.J."/>
            <person name="Goarant C."/>
            <person name="Picardeau M."/>
        </authorList>
    </citation>
    <scope>NUCLEOTIDE SEQUENCE [LARGE SCALE GENOMIC DNA]</scope>
    <source>
        <strain evidence="1 2">201903070</strain>
    </source>
</reference>
<evidence type="ECO:0000313" key="1">
    <source>
        <dbReference type="EMBL" id="MBM9577235.1"/>
    </source>
</evidence>
<evidence type="ECO:0000313" key="2">
    <source>
        <dbReference type="Proteomes" id="UP000724686"/>
    </source>
</evidence>
<dbReference type="RefSeq" id="WP_205279381.1">
    <property type="nucleotide sequence ID" value="NZ_JAFFPU010000033.1"/>
</dbReference>
<dbReference type="EMBL" id="JAFFPU010000033">
    <property type="protein sequence ID" value="MBM9577235.1"/>
    <property type="molecule type" value="Genomic_DNA"/>
</dbReference>
<organism evidence="1 2">
    <name type="scientific">Leptospira ainlahdjerensis</name>
    <dbReference type="NCBI Taxonomy" id="2810033"/>
    <lineage>
        <taxon>Bacteria</taxon>
        <taxon>Pseudomonadati</taxon>
        <taxon>Spirochaetota</taxon>
        <taxon>Spirochaetia</taxon>
        <taxon>Leptospirales</taxon>
        <taxon>Leptospiraceae</taxon>
        <taxon>Leptospira</taxon>
    </lineage>
</organism>
<proteinExistence type="predicted"/>
<accession>A0ABS2UE97</accession>